<organism evidence="2 3">
    <name type="scientific">Penicillium cosmopolitanum</name>
    <dbReference type="NCBI Taxonomy" id="1131564"/>
    <lineage>
        <taxon>Eukaryota</taxon>
        <taxon>Fungi</taxon>
        <taxon>Dikarya</taxon>
        <taxon>Ascomycota</taxon>
        <taxon>Pezizomycotina</taxon>
        <taxon>Eurotiomycetes</taxon>
        <taxon>Eurotiomycetidae</taxon>
        <taxon>Eurotiales</taxon>
        <taxon>Aspergillaceae</taxon>
        <taxon>Penicillium</taxon>
    </lineage>
</organism>
<reference evidence="2" key="2">
    <citation type="journal article" date="2023" name="IMA Fungus">
        <title>Comparative genomic study of the Penicillium genus elucidates a diverse pangenome and 15 lateral gene transfer events.</title>
        <authorList>
            <person name="Petersen C."/>
            <person name="Sorensen T."/>
            <person name="Nielsen M.R."/>
            <person name="Sondergaard T.E."/>
            <person name="Sorensen J.L."/>
            <person name="Fitzpatrick D.A."/>
            <person name="Frisvad J.C."/>
            <person name="Nielsen K.L."/>
        </authorList>
    </citation>
    <scope>NUCLEOTIDE SEQUENCE</scope>
    <source>
        <strain evidence="2">IBT 29677</strain>
    </source>
</reference>
<feature type="region of interest" description="Disordered" evidence="1">
    <location>
        <begin position="1"/>
        <end position="66"/>
    </location>
</feature>
<comment type="caution">
    <text evidence="2">The sequence shown here is derived from an EMBL/GenBank/DDBJ whole genome shotgun (WGS) entry which is preliminary data.</text>
</comment>
<reference evidence="2" key="1">
    <citation type="submission" date="2022-12" db="EMBL/GenBank/DDBJ databases">
        <authorList>
            <person name="Petersen C."/>
        </authorList>
    </citation>
    <scope>NUCLEOTIDE SEQUENCE</scope>
    <source>
        <strain evidence="2">IBT 29677</strain>
    </source>
</reference>
<feature type="region of interest" description="Disordered" evidence="1">
    <location>
        <begin position="211"/>
        <end position="246"/>
    </location>
</feature>
<protein>
    <submittedName>
        <fullName evidence="2">Uncharacterized protein</fullName>
    </submittedName>
</protein>
<sequence length="315" mass="34205">MPSGSSSLQQVSRQGISHGAQSKKLNPLQPQDQRRRHSRLTGDELQPAKQKAHSPPWDLHDDRMLGSSPSPDFTTALLSKVSGLPDWNFGMFATRSLGRQVFGALRWAHIRSVSTLEGNPHIYIFPSESPSSHILSLLPSEPVNPKLAIGVTTKLPPTADSLRENSKFLDVLQEVFTKHAHEDPDAQSQAQVMVSTSGANLMSGGVLLAGKRGGRRRKEMGDSSGGASGQGGAGSAGRGGWIHISDSRRPPEYGRIAWPEDMFGSLEVDGQGQFVNGNGNYQPSGTYRTVTRDGILGLSPFLREKLVQRLRELEK</sequence>
<dbReference type="AlphaFoldDB" id="A0A9W9VXT5"/>
<feature type="compositionally biased region" description="Gly residues" evidence="1">
    <location>
        <begin position="223"/>
        <end position="240"/>
    </location>
</feature>
<name>A0A9W9VXT5_9EURO</name>
<evidence type="ECO:0000313" key="2">
    <source>
        <dbReference type="EMBL" id="KAJ5391413.1"/>
    </source>
</evidence>
<dbReference type="EMBL" id="JAPZBU010000008">
    <property type="protein sequence ID" value="KAJ5391413.1"/>
    <property type="molecule type" value="Genomic_DNA"/>
</dbReference>
<proteinExistence type="predicted"/>
<dbReference type="RefSeq" id="XP_056487091.1">
    <property type="nucleotide sequence ID" value="XM_056631540.1"/>
</dbReference>
<evidence type="ECO:0000313" key="3">
    <source>
        <dbReference type="Proteomes" id="UP001147747"/>
    </source>
</evidence>
<dbReference type="OrthoDB" id="5397701at2759"/>
<gene>
    <name evidence="2" type="ORF">N7509_006903</name>
</gene>
<keyword evidence="3" id="KW-1185">Reference proteome</keyword>
<evidence type="ECO:0000256" key="1">
    <source>
        <dbReference type="SAM" id="MobiDB-lite"/>
    </source>
</evidence>
<feature type="compositionally biased region" description="Polar residues" evidence="1">
    <location>
        <begin position="1"/>
        <end position="31"/>
    </location>
</feature>
<dbReference type="GeneID" id="81370520"/>
<accession>A0A9W9VXT5</accession>
<dbReference type="PANTHER" id="PTHR37331">
    <property type="entry name" value="YALI0F11671P"/>
    <property type="match status" value="1"/>
</dbReference>
<dbReference type="Proteomes" id="UP001147747">
    <property type="component" value="Unassembled WGS sequence"/>
</dbReference>
<dbReference type="PANTHER" id="PTHR37331:SF1">
    <property type="entry name" value="YALI0F11671P"/>
    <property type="match status" value="1"/>
</dbReference>